<keyword evidence="1 4" id="KW-0349">Heme</keyword>
<dbReference type="GO" id="GO:0020037">
    <property type="term" value="F:heme binding"/>
    <property type="evidence" value="ECO:0007669"/>
    <property type="project" value="InterPro"/>
</dbReference>
<dbReference type="GO" id="GO:0005506">
    <property type="term" value="F:iron ion binding"/>
    <property type="evidence" value="ECO:0007669"/>
    <property type="project" value="InterPro"/>
</dbReference>
<reference evidence="5" key="1">
    <citation type="submission" date="2023-06" db="EMBL/GenBank/DDBJ databases">
        <authorList>
            <person name="Noh H."/>
        </authorList>
    </citation>
    <scope>NUCLEOTIDE SEQUENCE</scope>
    <source>
        <strain evidence="5">DUCC20226</strain>
    </source>
</reference>
<dbReference type="Gene3D" id="1.10.630.10">
    <property type="entry name" value="Cytochrome P450"/>
    <property type="match status" value="1"/>
</dbReference>
<sequence>MLLPLVTATAVLLFTYLYRELRRRRFKQYASFPQMPTSLLLGHLKHVDDFIKSGKPSGHPDLAFAAINEALGRPPLMFLDLRPFGPPMVIVRNHEVAEQIVKPFKSYPYSLPKMPSVYGHMIHVTGPTSILPSQIIVNGKSPTLWLIMSQGEHWKQLRKQFNPGFAPQHLMTMLPLILEKSSTFIERLEDYASSGQPFSLIHLTGNLTFDIISSIVMNKDFGAQKTGQLSESMKTYNELFQTYTSEQMDLPWFFTPRTEWKRRYLARRVRTTLRTVVYEAFANRRTTNTKLRSILSLSLRDVDALTPQAVDEACDQLSTFLFAGHDTTGILLSWMLYELSRTPHALRAVRSELDVLFGLHPLPSAVQDRLLSPRGQELLHRMTYTSAVIKETLRLWPPAGTARLTTPGTGVTVKTAAGEEYHLEGVHVYNCAIMIQRDPAVYGDSADEFVPERWLDGHGDHIPPGAWRAFERGPRNCIGQELAMLEARVVIALVARYLDFVKVGIGELSVNEHGKPILDEKGHYKVTEEMYPTRQVTPKPIDGMMMKVQFRRRDREQ</sequence>
<comment type="cofactor">
    <cofactor evidence="4">
        <name>heme</name>
        <dbReference type="ChEBI" id="CHEBI:30413"/>
    </cofactor>
</comment>
<evidence type="ECO:0000256" key="3">
    <source>
        <dbReference type="ARBA" id="ARBA00023004"/>
    </source>
</evidence>
<evidence type="ECO:0000256" key="4">
    <source>
        <dbReference type="PIRSR" id="PIRSR602401-1"/>
    </source>
</evidence>
<dbReference type="InterPro" id="IPR001128">
    <property type="entry name" value="Cyt_P450"/>
</dbReference>
<organism evidence="5 6">
    <name type="scientific">Phomopsis amygdali</name>
    <name type="common">Fusicoccum amygdali</name>
    <dbReference type="NCBI Taxonomy" id="1214568"/>
    <lineage>
        <taxon>Eukaryota</taxon>
        <taxon>Fungi</taxon>
        <taxon>Dikarya</taxon>
        <taxon>Ascomycota</taxon>
        <taxon>Pezizomycotina</taxon>
        <taxon>Sordariomycetes</taxon>
        <taxon>Sordariomycetidae</taxon>
        <taxon>Diaporthales</taxon>
        <taxon>Diaporthaceae</taxon>
        <taxon>Diaporthe</taxon>
    </lineage>
</organism>
<protein>
    <recommendedName>
        <fullName evidence="7">Cytochrome P450</fullName>
    </recommendedName>
</protein>
<dbReference type="PRINTS" id="PR00463">
    <property type="entry name" value="EP450I"/>
</dbReference>
<dbReference type="EMBL" id="JAUJFL010000012">
    <property type="protein sequence ID" value="KAK2596052.1"/>
    <property type="molecule type" value="Genomic_DNA"/>
</dbReference>
<evidence type="ECO:0000313" key="5">
    <source>
        <dbReference type="EMBL" id="KAK2596052.1"/>
    </source>
</evidence>
<evidence type="ECO:0008006" key="7">
    <source>
        <dbReference type="Google" id="ProtNLM"/>
    </source>
</evidence>
<dbReference type="CDD" id="cd11051">
    <property type="entry name" value="CYP59-like"/>
    <property type="match status" value="1"/>
</dbReference>
<dbReference type="PRINTS" id="PR00385">
    <property type="entry name" value="P450"/>
</dbReference>
<dbReference type="InterPro" id="IPR050121">
    <property type="entry name" value="Cytochrome_P450_monoxygenase"/>
</dbReference>
<dbReference type="PANTHER" id="PTHR24305:SF222">
    <property type="entry name" value="CYTOCHROME P450 MONOOXYGENASE STCS"/>
    <property type="match status" value="1"/>
</dbReference>
<keyword evidence="3 4" id="KW-0408">Iron</keyword>
<dbReference type="InterPro" id="IPR036396">
    <property type="entry name" value="Cyt_P450_sf"/>
</dbReference>
<dbReference type="PANTHER" id="PTHR24305">
    <property type="entry name" value="CYTOCHROME P450"/>
    <property type="match status" value="1"/>
</dbReference>
<dbReference type="Proteomes" id="UP001265746">
    <property type="component" value="Unassembled WGS sequence"/>
</dbReference>
<dbReference type="AlphaFoldDB" id="A0AAD9VWH1"/>
<evidence type="ECO:0000313" key="6">
    <source>
        <dbReference type="Proteomes" id="UP001265746"/>
    </source>
</evidence>
<accession>A0AAD9VWH1</accession>
<name>A0AAD9VWH1_PHOAM</name>
<evidence type="ECO:0000256" key="2">
    <source>
        <dbReference type="ARBA" id="ARBA00022723"/>
    </source>
</evidence>
<evidence type="ECO:0000256" key="1">
    <source>
        <dbReference type="ARBA" id="ARBA00022617"/>
    </source>
</evidence>
<dbReference type="GO" id="GO:0016705">
    <property type="term" value="F:oxidoreductase activity, acting on paired donors, with incorporation or reduction of molecular oxygen"/>
    <property type="evidence" value="ECO:0007669"/>
    <property type="project" value="InterPro"/>
</dbReference>
<keyword evidence="6" id="KW-1185">Reference proteome</keyword>
<dbReference type="Pfam" id="PF00067">
    <property type="entry name" value="p450"/>
    <property type="match status" value="1"/>
</dbReference>
<dbReference type="GO" id="GO:0004497">
    <property type="term" value="F:monooxygenase activity"/>
    <property type="evidence" value="ECO:0007669"/>
    <property type="project" value="InterPro"/>
</dbReference>
<feature type="binding site" description="axial binding residue" evidence="4">
    <location>
        <position position="477"/>
    </location>
    <ligand>
        <name>heme</name>
        <dbReference type="ChEBI" id="CHEBI:30413"/>
    </ligand>
    <ligandPart>
        <name>Fe</name>
        <dbReference type="ChEBI" id="CHEBI:18248"/>
    </ligandPart>
</feature>
<dbReference type="SUPFAM" id="SSF48264">
    <property type="entry name" value="Cytochrome P450"/>
    <property type="match status" value="1"/>
</dbReference>
<comment type="caution">
    <text evidence="5">The sequence shown here is derived from an EMBL/GenBank/DDBJ whole genome shotgun (WGS) entry which is preliminary data.</text>
</comment>
<keyword evidence="2 4" id="KW-0479">Metal-binding</keyword>
<gene>
    <name evidence="5" type="ORF">N8I77_013560</name>
</gene>
<dbReference type="InterPro" id="IPR002401">
    <property type="entry name" value="Cyt_P450_E_grp-I"/>
</dbReference>
<proteinExistence type="predicted"/>